<accession>A0A6G0HTZ1</accession>
<keyword evidence="4" id="KW-1185">Reference proteome</keyword>
<feature type="transmembrane region" description="Helical" evidence="2">
    <location>
        <begin position="191"/>
        <end position="209"/>
    </location>
</feature>
<dbReference type="AlphaFoldDB" id="A0A6G0HTZ1"/>
<evidence type="ECO:0000256" key="1">
    <source>
        <dbReference type="SAM" id="Coils"/>
    </source>
</evidence>
<evidence type="ECO:0000313" key="4">
    <source>
        <dbReference type="Proteomes" id="UP000424527"/>
    </source>
</evidence>
<dbReference type="EMBL" id="REGW02000018">
    <property type="protein sequence ID" value="KAE8282664.1"/>
    <property type="molecule type" value="Genomic_DNA"/>
</dbReference>
<name>A0A6G0HTZ1_LARCR</name>
<reference evidence="3 4" key="1">
    <citation type="submission" date="2019-07" db="EMBL/GenBank/DDBJ databases">
        <title>Chromosome genome assembly for large yellow croaker.</title>
        <authorList>
            <person name="Xiao S."/>
        </authorList>
    </citation>
    <scope>NUCLEOTIDE SEQUENCE [LARGE SCALE GENOMIC DNA]</scope>
    <source>
        <strain evidence="3">JMULYC20181020</strain>
        <tissue evidence="3">Muscle</tissue>
    </source>
</reference>
<keyword evidence="2" id="KW-1133">Transmembrane helix</keyword>
<proteinExistence type="predicted"/>
<feature type="transmembrane region" description="Helical" evidence="2">
    <location>
        <begin position="510"/>
        <end position="535"/>
    </location>
</feature>
<organism evidence="3 4">
    <name type="scientific">Larimichthys crocea</name>
    <name type="common">Large yellow croaker</name>
    <name type="synonym">Pseudosciaena crocea</name>
    <dbReference type="NCBI Taxonomy" id="215358"/>
    <lineage>
        <taxon>Eukaryota</taxon>
        <taxon>Metazoa</taxon>
        <taxon>Chordata</taxon>
        <taxon>Craniata</taxon>
        <taxon>Vertebrata</taxon>
        <taxon>Euteleostomi</taxon>
        <taxon>Actinopterygii</taxon>
        <taxon>Neopterygii</taxon>
        <taxon>Teleostei</taxon>
        <taxon>Neoteleostei</taxon>
        <taxon>Acanthomorphata</taxon>
        <taxon>Eupercaria</taxon>
        <taxon>Sciaenidae</taxon>
        <taxon>Larimichthys</taxon>
    </lineage>
</organism>
<gene>
    <name evidence="3" type="ORF">D5F01_LYC18051</name>
</gene>
<evidence type="ECO:0000313" key="3">
    <source>
        <dbReference type="EMBL" id="KAE8282664.1"/>
    </source>
</evidence>
<dbReference type="Proteomes" id="UP000424527">
    <property type="component" value="Unassembled WGS sequence"/>
</dbReference>
<protein>
    <recommendedName>
        <fullName evidence="5">Apolipoprotein L3</fullName>
    </recommendedName>
</protein>
<comment type="caution">
    <text evidence="3">The sequence shown here is derived from an EMBL/GenBank/DDBJ whole genome shotgun (WGS) entry which is preliminary data.</text>
</comment>
<sequence>MATADLLLELMSSWIDQREGCARQLKKLADELESLREKCNAGECVGNSVSVVGAACLLGAGAATLFTGGAAAPFLGLLGGVYTGVGVTVSVVSKLTEHFVSSDTMKEAEKIEAKSNDIAQRIQKQFDQLKAEIKKVSPSADPDEVDRGVMTELLGAMARRSGLKMEIDVSILHDMLQRSAYQGMNMQLNQSSMIIMINVFVGILAFFAFRSSGKGSKLLIAEGTKQMIKQMSTTGVKTAFKGGAMVVGGAVGLAFALPEAVDSWKEAIKKNHVTEASQSLRDTADTILKMTRKLREQFDSMREMLQKLARVKCCIENRDRTYEDQNKLMEFAMEQCQDPDVKNWLRENVFSVEFFYLVDMFNYVKKELDKKKKKMDCGEIDIIFVAHGGIDGFMMSARTLLPLPTIKDVLLYSPWNCLINGGVAYGIATGSIRPWHRMFVCAQRGCSVPSNGHQPLRSTSGWNSMRAAAGLIPKISVSPITSSEDGAWKSFEFLQAQHGQPERNRIVIPFIVPGAISLKIPFFVVTLALALVLFFSRYRATVHLAACLGRDKNTFFGPEILEQYTYTIDNTLMKTSQETQNRHRPVQSHEKSVG</sequence>
<keyword evidence="1" id="KW-0175">Coiled coil</keyword>
<keyword evidence="2" id="KW-0472">Membrane</keyword>
<feature type="coiled-coil region" evidence="1">
    <location>
        <begin position="18"/>
        <end position="45"/>
    </location>
</feature>
<evidence type="ECO:0000256" key="2">
    <source>
        <dbReference type="SAM" id="Phobius"/>
    </source>
</evidence>
<keyword evidence="2" id="KW-0812">Transmembrane</keyword>
<evidence type="ECO:0008006" key="5">
    <source>
        <dbReference type="Google" id="ProtNLM"/>
    </source>
</evidence>